<dbReference type="AlphaFoldDB" id="A0AAW1PIU4"/>
<proteinExistence type="predicted"/>
<evidence type="ECO:0000313" key="1">
    <source>
        <dbReference type="EMBL" id="KAK9807979.1"/>
    </source>
</evidence>
<name>A0AAW1PIU4_9CHLO</name>
<sequence length="96" mass="10534">MRVNALLAEYVEAESMDALELPSYTAPQRKQVKQLAAQYGLEPRACGRSGQTLFKTEHASKLSPEQQVKVQEMLEHTSATCGLPVGQARAPEDTCD</sequence>
<comment type="caution">
    <text evidence="1">The sequence shown here is derived from an EMBL/GenBank/DDBJ whole genome shotgun (WGS) entry which is preliminary data.</text>
</comment>
<dbReference type="CDD" id="cd02325">
    <property type="entry name" value="R3H"/>
    <property type="match status" value="1"/>
</dbReference>
<keyword evidence="2" id="KW-1185">Reference proteome</keyword>
<reference evidence="1 2" key="1">
    <citation type="journal article" date="2024" name="Nat. Commun.">
        <title>Phylogenomics reveals the evolutionary origins of lichenization in chlorophyte algae.</title>
        <authorList>
            <person name="Puginier C."/>
            <person name="Libourel C."/>
            <person name="Otte J."/>
            <person name="Skaloud P."/>
            <person name="Haon M."/>
            <person name="Grisel S."/>
            <person name="Petersen M."/>
            <person name="Berrin J.G."/>
            <person name="Delaux P.M."/>
            <person name="Dal Grande F."/>
            <person name="Keller J."/>
        </authorList>
    </citation>
    <scope>NUCLEOTIDE SEQUENCE [LARGE SCALE GENOMIC DNA]</scope>
    <source>
        <strain evidence="1 2">SAG 2036</strain>
    </source>
</reference>
<evidence type="ECO:0000313" key="2">
    <source>
        <dbReference type="Proteomes" id="UP001465755"/>
    </source>
</evidence>
<dbReference type="Proteomes" id="UP001465755">
    <property type="component" value="Unassembled WGS sequence"/>
</dbReference>
<accession>A0AAW1PIU4</accession>
<organism evidence="1 2">
    <name type="scientific">Symbiochloris irregularis</name>
    <dbReference type="NCBI Taxonomy" id="706552"/>
    <lineage>
        <taxon>Eukaryota</taxon>
        <taxon>Viridiplantae</taxon>
        <taxon>Chlorophyta</taxon>
        <taxon>core chlorophytes</taxon>
        <taxon>Trebouxiophyceae</taxon>
        <taxon>Trebouxiales</taxon>
        <taxon>Trebouxiaceae</taxon>
        <taxon>Symbiochloris</taxon>
    </lineage>
</organism>
<dbReference type="EMBL" id="JALJOQ010000029">
    <property type="protein sequence ID" value="KAK9807979.1"/>
    <property type="molecule type" value="Genomic_DNA"/>
</dbReference>
<gene>
    <name evidence="1" type="ORF">WJX73_010100</name>
</gene>
<protein>
    <submittedName>
        <fullName evidence="1">Uncharacterized protein</fullName>
    </submittedName>
</protein>